<keyword evidence="3" id="KW-0067">ATP-binding</keyword>
<comment type="caution">
    <text evidence="6">The sequence shown here is derived from an EMBL/GenBank/DDBJ whole genome shotgun (WGS) entry which is preliminary data.</text>
</comment>
<evidence type="ECO:0000313" key="7">
    <source>
        <dbReference type="Proteomes" id="UP001148482"/>
    </source>
</evidence>
<dbReference type="GO" id="GO:0005737">
    <property type="term" value="C:cytoplasm"/>
    <property type="evidence" value="ECO:0007669"/>
    <property type="project" value="UniProtKB-SubCell"/>
</dbReference>
<proteinExistence type="inferred from homology"/>
<dbReference type="Pfam" id="PF00582">
    <property type="entry name" value="Usp"/>
    <property type="match status" value="1"/>
</dbReference>
<dbReference type="PIRSF" id="PIRSF006276">
    <property type="entry name" value="UspA"/>
    <property type="match status" value="1"/>
</dbReference>
<sequence length="148" mass="16830">MKKILVAINIEKNADRLIAKAEEIAQAFGSKIWILHVSEPDPDDYLGLEAGPQYAQDKRVENRKKEGELVKRMAENLRQKNIEAEAVQLKGSTVKMIKKEVQNINADLLIAGHHKKNFFYDMFVGSIKQELIDDLDVPVLLVPVKHRS</sequence>
<comment type="similarity">
    <text evidence="1 4">Belongs to the universal stress protein A family.</text>
</comment>
<dbReference type="PANTHER" id="PTHR46268:SF27">
    <property type="entry name" value="UNIVERSAL STRESS PROTEIN RV2623"/>
    <property type="match status" value="1"/>
</dbReference>
<gene>
    <name evidence="6" type="ORF">OQ279_14705</name>
</gene>
<keyword evidence="4" id="KW-0963">Cytoplasm</keyword>
<dbReference type="SUPFAM" id="SSF52402">
    <property type="entry name" value="Adenine nucleotide alpha hydrolases-like"/>
    <property type="match status" value="1"/>
</dbReference>
<accession>A0A9X3CYQ2</accession>
<comment type="subcellular location">
    <subcellularLocation>
        <location evidence="4">Cytoplasm</location>
    </subcellularLocation>
</comment>
<dbReference type="EMBL" id="JAPJDA010000026">
    <property type="protein sequence ID" value="MCX2839402.1"/>
    <property type="molecule type" value="Genomic_DNA"/>
</dbReference>
<dbReference type="Gene3D" id="3.40.50.620">
    <property type="entry name" value="HUPs"/>
    <property type="match status" value="1"/>
</dbReference>
<dbReference type="PANTHER" id="PTHR46268">
    <property type="entry name" value="STRESS RESPONSE PROTEIN NHAX"/>
    <property type="match status" value="1"/>
</dbReference>
<dbReference type="PRINTS" id="PR01438">
    <property type="entry name" value="UNVRSLSTRESS"/>
</dbReference>
<keyword evidence="2" id="KW-0547">Nucleotide-binding</keyword>
<feature type="domain" description="UspA" evidence="5">
    <location>
        <begin position="1"/>
        <end position="143"/>
    </location>
</feature>
<dbReference type="Proteomes" id="UP001148482">
    <property type="component" value="Unassembled WGS sequence"/>
</dbReference>
<reference evidence="6" key="1">
    <citation type="submission" date="2022-11" db="EMBL/GenBank/DDBJ databases">
        <title>Salinimicrobium profundisediminis sp. nov., isolated from deep-sea sediment of the Mariana Trench.</title>
        <authorList>
            <person name="Fu H."/>
        </authorList>
    </citation>
    <scope>NUCLEOTIDE SEQUENCE</scope>
    <source>
        <strain evidence="6">MT39</strain>
    </source>
</reference>
<dbReference type="InterPro" id="IPR006016">
    <property type="entry name" value="UspA"/>
</dbReference>
<evidence type="ECO:0000256" key="3">
    <source>
        <dbReference type="ARBA" id="ARBA00022840"/>
    </source>
</evidence>
<evidence type="ECO:0000256" key="1">
    <source>
        <dbReference type="ARBA" id="ARBA00008791"/>
    </source>
</evidence>
<dbReference type="InterPro" id="IPR014729">
    <property type="entry name" value="Rossmann-like_a/b/a_fold"/>
</dbReference>
<organism evidence="6 7">
    <name type="scientific">Salinimicrobium profundisediminis</name>
    <dbReference type="NCBI Taxonomy" id="2994553"/>
    <lineage>
        <taxon>Bacteria</taxon>
        <taxon>Pseudomonadati</taxon>
        <taxon>Bacteroidota</taxon>
        <taxon>Flavobacteriia</taxon>
        <taxon>Flavobacteriales</taxon>
        <taxon>Flavobacteriaceae</taxon>
        <taxon>Salinimicrobium</taxon>
    </lineage>
</organism>
<dbReference type="RefSeq" id="WP_266070764.1">
    <property type="nucleotide sequence ID" value="NZ_JAPJDA010000026.1"/>
</dbReference>
<dbReference type="AlphaFoldDB" id="A0A9X3CYQ2"/>
<dbReference type="GO" id="GO:0005524">
    <property type="term" value="F:ATP binding"/>
    <property type="evidence" value="ECO:0007669"/>
    <property type="project" value="UniProtKB-KW"/>
</dbReference>
<evidence type="ECO:0000259" key="5">
    <source>
        <dbReference type="Pfam" id="PF00582"/>
    </source>
</evidence>
<name>A0A9X3CYQ2_9FLAO</name>
<keyword evidence="7" id="KW-1185">Reference proteome</keyword>
<dbReference type="CDD" id="cd00293">
    <property type="entry name" value="USP-like"/>
    <property type="match status" value="1"/>
</dbReference>
<protein>
    <recommendedName>
        <fullName evidence="4">Universal stress protein</fullName>
    </recommendedName>
</protein>
<dbReference type="InterPro" id="IPR006015">
    <property type="entry name" value="Universal_stress_UspA"/>
</dbReference>
<evidence type="ECO:0000313" key="6">
    <source>
        <dbReference type="EMBL" id="MCX2839402.1"/>
    </source>
</evidence>
<evidence type="ECO:0000256" key="2">
    <source>
        <dbReference type="ARBA" id="ARBA00022741"/>
    </source>
</evidence>
<evidence type="ECO:0000256" key="4">
    <source>
        <dbReference type="PIRNR" id="PIRNR006276"/>
    </source>
</evidence>